<dbReference type="EMBL" id="MBLM01000161">
    <property type="protein sequence ID" value="OHV29596.1"/>
    <property type="molecule type" value="Genomic_DNA"/>
</dbReference>
<evidence type="ECO:0000259" key="2">
    <source>
        <dbReference type="PROSITE" id="PS50011"/>
    </source>
</evidence>
<dbReference type="PROSITE" id="PS50011">
    <property type="entry name" value="PROTEIN_KINASE_DOM"/>
    <property type="match status" value="1"/>
</dbReference>
<dbReference type="Proteomes" id="UP000179627">
    <property type="component" value="Unassembled WGS sequence"/>
</dbReference>
<dbReference type="SUPFAM" id="SSF56112">
    <property type="entry name" value="Protein kinase-like (PK-like)"/>
    <property type="match status" value="1"/>
</dbReference>
<organism evidence="3 4">
    <name type="scientific">Parafrankia colletiae</name>
    <dbReference type="NCBI Taxonomy" id="573497"/>
    <lineage>
        <taxon>Bacteria</taxon>
        <taxon>Bacillati</taxon>
        <taxon>Actinomycetota</taxon>
        <taxon>Actinomycetes</taxon>
        <taxon>Frankiales</taxon>
        <taxon>Frankiaceae</taxon>
        <taxon>Parafrankia</taxon>
    </lineage>
</organism>
<dbReference type="GO" id="GO:0004672">
    <property type="term" value="F:protein kinase activity"/>
    <property type="evidence" value="ECO:0007669"/>
    <property type="project" value="InterPro"/>
</dbReference>
<accession>A0A1S1Q7M2</accession>
<dbReference type="InterPro" id="IPR000719">
    <property type="entry name" value="Prot_kinase_dom"/>
</dbReference>
<dbReference type="AlphaFoldDB" id="A0A1S1Q7M2"/>
<keyword evidence="4" id="KW-1185">Reference proteome</keyword>
<reference evidence="4" key="1">
    <citation type="submission" date="2016-07" db="EMBL/GenBank/DDBJ databases">
        <title>Sequence Frankia sp. strain CcI1.17.</title>
        <authorList>
            <person name="Ghodhbane-Gtari F."/>
            <person name="Swanson E."/>
            <person name="Gueddou A."/>
            <person name="Morris K."/>
            <person name="Hezbri K."/>
            <person name="Ktari A."/>
            <person name="Nouioui I."/>
            <person name="Abebe-Akele F."/>
            <person name="Simpson S."/>
            <person name="Thomas K."/>
            <person name="Gtari M."/>
            <person name="Tisa L.S."/>
            <person name="Hurst S."/>
        </authorList>
    </citation>
    <scope>NUCLEOTIDE SEQUENCE [LARGE SCALE GENOMIC DNA]</scope>
    <source>
        <strain evidence="4">Cc1.17</strain>
    </source>
</reference>
<protein>
    <recommendedName>
        <fullName evidence="2">Protein kinase domain-containing protein</fullName>
    </recommendedName>
</protein>
<feature type="region of interest" description="Disordered" evidence="1">
    <location>
        <begin position="336"/>
        <end position="361"/>
    </location>
</feature>
<gene>
    <name evidence="3" type="ORF">CC117_28965</name>
</gene>
<evidence type="ECO:0000313" key="4">
    <source>
        <dbReference type="Proteomes" id="UP000179627"/>
    </source>
</evidence>
<dbReference type="RefSeq" id="WP_071090416.1">
    <property type="nucleotide sequence ID" value="NZ_MBLM01000161.1"/>
</dbReference>
<dbReference type="Gene3D" id="1.10.510.10">
    <property type="entry name" value="Transferase(Phosphotransferase) domain 1"/>
    <property type="match status" value="1"/>
</dbReference>
<feature type="region of interest" description="Disordered" evidence="1">
    <location>
        <begin position="1"/>
        <end position="34"/>
    </location>
</feature>
<feature type="domain" description="Protein kinase" evidence="2">
    <location>
        <begin position="39"/>
        <end position="312"/>
    </location>
</feature>
<dbReference type="InterPro" id="IPR011009">
    <property type="entry name" value="Kinase-like_dom_sf"/>
</dbReference>
<evidence type="ECO:0000256" key="1">
    <source>
        <dbReference type="SAM" id="MobiDB-lite"/>
    </source>
</evidence>
<name>A0A1S1Q7M2_9ACTN</name>
<dbReference type="GO" id="GO:0005524">
    <property type="term" value="F:ATP binding"/>
    <property type="evidence" value="ECO:0007669"/>
    <property type="project" value="InterPro"/>
</dbReference>
<dbReference type="OrthoDB" id="4028076at2"/>
<sequence>MTWPTGSAGGGDWWDSSPRSSRDATLTHRTSRGEPIDALREESIVFRDARGVRRTMQARVTDDQVDPRYSRRLVVDLDTLTEYVQKRAHAAGRRTPTDAASVSWPSDGIDEIDNEIQIGLHLIDVFGEQDYPRELSRLFGYYPDDADPEPFVLLVERGRPVEQFAGRLLLDQNEQFPASLLRALDLLESAAVVHRWLSTGTVLFDDRHVQITDFRYAVFSDEPCGPAPDPHPAPEARGGTIVATPKADTYSAGHVLLRVTDGPGRGAAALRRDERRHPGGGVVTAMTEEDPARRPPAAALLERLRQDRSPAVYRAWGSRSERDSRFLAGLSAFDTIARRRRPVDDDQTGPPGPAADESAGR</sequence>
<feature type="compositionally biased region" description="Basic and acidic residues" evidence="1">
    <location>
        <begin position="20"/>
        <end position="34"/>
    </location>
</feature>
<proteinExistence type="predicted"/>
<comment type="caution">
    <text evidence="3">The sequence shown here is derived from an EMBL/GenBank/DDBJ whole genome shotgun (WGS) entry which is preliminary data.</text>
</comment>
<evidence type="ECO:0000313" key="3">
    <source>
        <dbReference type="EMBL" id="OHV29596.1"/>
    </source>
</evidence>